<accession>A0ACC5QXC6</accession>
<organism evidence="1 2">
    <name type="scientific">Taklimakanibacter albus</name>
    <dbReference type="NCBI Taxonomy" id="2800327"/>
    <lineage>
        <taxon>Bacteria</taxon>
        <taxon>Pseudomonadati</taxon>
        <taxon>Pseudomonadota</taxon>
        <taxon>Alphaproteobacteria</taxon>
        <taxon>Hyphomicrobiales</taxon>
        <taxon>Aestuariivirgaceae</taxon>
        <taxon>Taklimakanibacter</taxon>
    </lineage>
</organism>
<reference evidence="1" key="1">
    <citation type="submission" date="2021-01" db="EMBL/GenBank/DDBJ databases">
        <authorList>
            <person name="Sun Q."/>
        </authorList>
    </citation>
    <scope>NUCLEOTIDE SEQUENCE</scope>
    <source>
        <strain evidence="1">YIM B02566</strain>
    </source>
</reference>
<keyword evidence="2" id="KW-1185">Reference proteome</keyword>
<dbReference type="Proteomes" id="UP000616151">
    <property type="component" value="Unassembled WGS sequence"/>
</dbReference>
<comment type="caution">
    <text evidence="1">The sequence shown here is derived from an EMBL/GenBank/DDBJ whole genome shotgun (WGS) entry which is preliminary data.</text>
</comment>
<gene>
    <name evidence="1" type="ORF">JHL16_01685</name>
</gene>
<sequence length="121" mass="13306">MTKCLLVDEDQEERQVLSQLLGQYGFDMSESASAEAALKLCRANSPDIVVTADRIGSMSAGEFVKRVRRAANGRKPVVLVYTEKANTDEIGSAIIEGAAEFLLKPFDRDLLEFKLKQVGLL</sequence>
<dbReference type="EMBL" id="JAENHL010000004">
    <property type="protein sequence ID" value="MBK1865047.1"/>
    <property type="molecule type" value="Genomic_DNA"/>
</dbReference>
<protein>
    <submittedName>
        <fullName evidence="1">Response regulator</fullName>
    </submittedName>
</protein>
<evidence type="ECO:0000313" key="2">
    <source>
        <dbReference type="Proteomes" id="UP000616151"/>
    </source>
</evidence>
<evidence type="ECO:0000313" key="1">
    <source>
        <dbReference type="EMBL" id="MBK1865047.1"/>
    </source>
</evidence>
<proteinExistence type="predicted"/>
<name>A0ACC5QXC6_9HYPH</name>